<evidence type="ECO:0000256" key="1">
    <source>
        <dbReference type="SAM" id="MobiDB-lite"/>
    </source>
</evidence>
<comment type="caution">
    <text evidence="2">The sequence shown here is derived from an EMBL/GenBank/DDBJ whole genome shotgun (WGS) entry which is preliminary data.</text>
</comment>
<evidence type="ECO:0000313" key="3">
    <source>
        <dbReference type="Proteomes" id="UP001157418"/>
    </source>
</evidence>
<reference evidence="2 3" key="1">
    <citation type="submission" date="2022-01" db="EMBL/GenBank/DDBJ databases">
        <authorList>
            <person name="Xiong W."/>
            <person name="Schranz E."/>
        </authorList>
    </citation>
    <scope>NUCLEOTIDE SEQUENCE [LARGE SCALE GENOMIC DNA]</scope>
</reference>
<accession>A0AAU9M8D8</accession>
<feature type="region of interest" description="Disordered" evidence="1">
    <location>
        <begin position="1"/>
        <end position="20"/>
    </location>
</feature>
<proteinExistence type="predicted"/>
<feature type="compositionally biased region" description="Basic and acidic residues" evidence="1">
    <location>
        <begin position="1"/>
        <end position="18"/>
    </location>
</feature>
<organism evidence="2 3">
    <name type="scientific">Lactuca virosa</name>
    <dbReference type="NCBI Taxonomy" id="75947"/>
    <lineage>
        <taxon>Eukaryota</taxon>
        <taxon>Viridiplantae</taxon>
        <taxon>Streptophyta</taxon>
        <taxon>Embryophyta</taxon>
        <taxon>Tracheophyta</taxon>
        <taxon>Spermatophyta</taxon>
        <taxon>Magnoliopsida</taxon>
        <taxon>eudicotyledons</taxon>
        <taxon>Gunneridae</taxon>
        <taxon>Pentapetalae</taxon>
        <taxon>asterids</taxon>
        <taxon>campanulids</taxon>
        <taxon>Asterales</taxon>
        <taxon>Asteraceae</taxon>
        <taxon>Cichorioideae</taxon>
        <taxon>Cichorieae</taxon>
        <taxon>Lactucinae</taxon>
        <taxon>Lactuca</taxon>
    </lineage>
</organism>
<gene>
    <name evidence="2" type="ORF">LVIROSA_LOCUS9793</name>
</gene>
<protein>
    <submittedName>
        <fullName evidence="2">Uncharacterized protein</fullName>
    </submittedName>
</protein>
<dbReference type="EMBL" id="CAKMRJ010001112">
    <property type="protein sequence ID" value="CAH1422465.1"/>
    <property type="molecule type" value="Genomic_DNA"/>
</dbReference>
<dbReference type="Proteomes" id="UP001157418">
    <property type="component" value="Unassembled WGS sequence"/>
</dbReference>
<dbReference type="PANTHER" id="PTHR33018">
    <property type="entry name" value="OS10G0338966 PROTEIN-RELATED"/>
    <property type="match status" value="1"/>
</dbReference>
<evidence type="ECO:0000313" key="2">
    <source>
        <dbReference type="EMBL" id="CAH1422465.1"/>
    </source>
</evidence>
<sequence>MESDSASDHDEDSKKEAKFVVNPKSRKHTLQSIGTKWRNFKHYLYAKFIRKQSKDPSANLLTRKGKKAKNVRAHYKYDHRLSRKGYTGLINDIMQETSMTEEEIDRTMLWKKERELKIRGYDSDVKIIVDRILKFGKFGEVTYGTHDVLKEALGTEEQHVRVREIGKLIMPHQYFYLPKNVKHYLEVKNERVNKRINKTEDDLEKLKRGVCNVSEGASCQIWGNIEDFESEPLQQSLVGGGKVHYTNDDLDEIREEWTEFVTCFI</sequence>
<keyword evidence="3" id="KW-1185">Reference proteome</keyword>
<dbReference type="AlphaFoldDB" id="A0AAU9M8D8"/>
<dbReference type="PANTHER" id="PTHR33018:SF31">
    <property type="entry name" value="TRANSPOSASE, PTTA_EN_SPM, PLANT"/>
    <property type="match status" value="1"/>
</dbReference>
<name>A0AAU9M8D8_9ASTR</name>